<gene>
    <name evidence="1" type="ORF">DM82_4382</name>
</gene>
<evidence type="ECO:0000313" key="1">
    <source>
        <dbReference type="EMBL" id="AIO70509.1"/>
    </source>
</evidence>
<keyword evidence="2" id="KW-1185">Reference proteome</keyword>
<dbReference type="Proteomes" id="UP000029424">
    <property type="component" value="Chromosome 2"/>
</dbReference>
<reference evidence="1 2" key="1">
    <citation type="submission" date="2014-06" db="EMBL/GenBank/DDBJ databases">
        <authorList>
            <person name="Bishop-Lilly K.A."/>
            <person name="Broomall S.M."/>
            <person name="Chain P.S."/>
            <person name="Chertkov O."/>
            <person name="Coyne S.R."/>
            <person name="Daligault H.E."/>
            <person name="Davenport K.W."/>
            <person name="Erkkila T."/>
            <person name="Frey K.G."/>
            <person name="Gibbons H.S."/>
            <person name="Gu W."/>
            <person name="Jaissle J."/>
            <person name="Johnson S.L."/>
            <person name="Koroleva G.I."/>
            <person name="Ladner J.T."/>
            <person name="Lo C.-C."/>
            <person name="Minogue T.D."/>
            <person name="Munk C."/>
            <person name="Palacios G.F."/>
            <person name="Redden C.L."/>
            <person name="Rosenzweig C.N."/>
            <person name="Scholz M.B."/>
            <person name="Teshima H."/>
            <person name="Xu Y."/>
        </authorList>
    </citation>
    <scope>NUCLEOTIDE SEQUENCE [LARGE SCALE GENOMIC DNA]</scope>
    <source>
        <strain evidence="1 2">EO147</strain>
    </source>
</reference>
<proteinExistence type="predicted"/>
<dbReference type="KEGG" id="bok:DM82_4382"/>
<protein>
    <submittedName>
        <fullName evidence="1">Uncharacterized protein</fullName>
    </submittedName>
</protein>
<organism evidence="1 2">
    <name type="scientific">Burkholderia oklahomensis</name>
    <dbReference type="NCBI Taxonomy" id="342113"/>
    <lineage>
        <taxon>Bacteria</taxon>
        <taxon>Pseudomonadati</taxon>
        <taxon>Pseudomonadota</taxon>
        <taxon>Betaproteobacteria</taxon>
        <taxon>Burkholderiales</taxon>
        <taxon>Burkholderiaceae</taxon>
        <taxon>Burkholderia</taxon>
        <taxon>pseudomallei group</taxon>
    </lineage>
</organism>
<evidence type="ECO:0000313" key="2">
    <source>
        <dbReference type="Proteomes" id="UP000029424"/>
    </source>
</evidence>
<sequence length="88" mass="10179">MTNQRSITGFGVEFEHRVTRDRARTLCGIRPLPRMGYETCVAVKRDHLGFTLRLWVQNISGTYVLASADTAKDRWEEVFAVRPHCARR</sequence>
<name>A0AAI8BEH1_9BURK</name>
<dbReference type="AlphaFoldDB" id="A0AAI8BEH1"/>
<dbReference type="EMBL" id="CP008727">
    <property type="protein sequence ID" value="AIO70509.1"/>
    <property type="molecule type" value="Genomic_DNA"/>
</dbReference>
<accession>A0AAI8BEH1</accession>